<sequence length="484" mass="55261">MNCGRFDMTVLIVDHDAVSLAAIANLLMAWQYKVQTANDAHQALTILQGSKCLFDIIISEFNLLGMSGYDFLKLIQYEFHIPVIMMSEEKEESLIFNILKSGAAHFIAKPFCDEDFKNIEKYVMEAKEEKLFFESLFVTKEGEEQKSKNKQSKRKINDKKQEGGFHVSKKSKLVWTPELHNLFMFAIKQIGLETTKVVPKKIQRIMNVPYLTRENVASHLQKYRKFLRDVNEKGITGGMSQRALRSTFALSLPMPLLRTMQEKSRNKFHTPTFEYSQTLSYPIENQDNDFNLFNRFPSHQVDHFPYVQQGPNLRYLDQIRLENSNLEKNSGSNNSIYDQNLIGINSLDNSFYPEKNLLYDGGFSSSSFSSYGGGQGWTTSPTTSSSRILTRDLNFNDMNLTNKSFKGGDEIEIPPQAEITSCVMNESPINSNKSSKKLQGNKGFSNERSCDRFTGDKDSKEGVTTNDKEFDMDIVEALFGIIKD</sequence>
<keyword evidence="2" id="KW-0902">Two-component regulatory system</keyword>
<evidence type="ECO:0000256" key="5">
    <source>
        <dbReference type="ARBA" id="ARBA00023242"/>
    </source>
</evidence>
<dbReference type="SUPFAM" id="SSF46689">
    <property type="entry name" value="Homeodomain-like"/>
    <property type="match status" value="1"/>
</dbReference>
<organism evidence="9 10">
    <name type="scientific">Vicia faba</name>
    <name type="common">Broad bean</name>
    <name type="synonym">Faba vulgaris</name>
    <dbReference type="NCBI Taxonomy" id="3906"/>
    <lineage>
        <taxon>Eukaryota</taxon>
        <taxon>Viridiplantae</taxon>
        <taxon>Streptophyta</taxon>
        <taxon>Embryophyta</taxon>
        <taxon>Tracheophyta</taxon>
        <taxon>Spermatophyta</taxon>
        <taxon>Magnoliopsida</taxon>
        <taxon>eudicotyledons</taxon>
        <taxon>Gunneridae</taxon>
        <taxon>Pentapetalae</taxon>
        <taxon>rosids</taxon>
        <taxon>fabids</taxon>
        <taxon>Fabales</taxon>
        <taxon>Fabaceae</taxon>
        <taxon>Papilionoideae</taxon>
        <taxon>50 kb inversion clade</taxon>
        <taxon>NPAAA clade</taxon>
        <taxon>Hologalegina</taxon>
        <taxon>IRL clade</taxon>
        <taxon>Fabeae</taxon>
        <taxon>Vicia</taxon>
    </lineage>
</organism>
<dbReference type="Proteomes" id="UP001157006">
    <property type="component" value="Chromosome 1S"/>
</dbReference>
<feature type="region of interest" description="Disordered" evidence="7">
    <location>
        <begin position="426"/>
        <end position="464"/>
    </location>
</feature>
<comment type="subcellular location">
    <subcellularLocation>
        <location evidence="1">Nucleus</location>
    </subcellularLocation>
</comment>
<dbReference type="PROSITE" id="PS50110">
    <property type="entry name" value="RESPONSE_REGULATORY"/>
    <property type="match status" value="1"/>
</dbReference>
<dbReference type="AlphaFoldDB" id="A0AAV0Z7I3"/>
<evidence type="ECO:0000256" key="7">
    <source>
        <dbReference type="SAM" id="MobiDB-lite"/>
    </source>
</evidence>
<keyword evidence="4" id="KW-0804">Transcription</keyword>
<proteinExistence type="predicted"/>
<dbReference type="InterPro" id="IPR001789">
    <property type="entry name" value="Sig_transdc_resp-reg_receiver"/>
</dbReference>
<dbReference type="PANTHER" id="PTHR43874">
    <property type="entry name" value="TWO-COMPONENT RESPONSE REGULATOR"/>
    <property type="match status" value="1"/>
</dbReference>
<keyword evidence="3" id="KW-0805">Transcription regulation</keyword>
<feature type="compositionally biased region" description="Basic residues" evidence="7">
    <location>
        <begin position="148"/>
        <end position="157"/>
    </location>
</feature>
<dbReference type="GO" id="GO:0005634">
    <property type="term" value="C:nucleus"/>
    <property type="evidence" value="ECO:0007669"/>
    <property type="project" value="UniProtKB-SubCell"/>
</dbReference>
<dbReference type="GO" id="GO:0003677">
    <property type="term" value="F:DNA binding"/>
    <property type="evidence" value="ECO:0007669"/>
    <property type="project" value="InterPro"/>
</dbReference>
<evidence type="ECO:0000256" key="2">
    <source>
        <dbReference type="ARBA" id="ARBA00023012"/>
    </source>
</evidence>
<dbReference type="GO" id="GO:0009736">
    <property type="term" value="P:cytokinin-activated signaling pathway"/>
    <property type="evidence" value="ECO:0007669"/>
    <property type="project" value="InterPro"/>
</dbReference>
<dbReference type="NCBIfam" id="TIGR01557">
    <property type="entry name" value="myb_SHAQKYF"/>
    <property type="match status" value="1"/>
</dbReference>
<dbReference type="GO" id="GO:0000160">
    <property type="term" value="P:phosphorelay signal transduction system"/>
    <property type="evidence" value="ECO:0007669"/>
    <property type="project" value="UniProtKB-KW"/>
</dbReference>
<dbReference type="Pfam" id="PF00072">
    <property type="entry name" value="Response_reg"/>
    <property type="match status" value="1"/>
</dbReference>
<evidence type="ECO:0000313" key="10">
    <source>
        <dbReference type="Proteomes" id="UP001157006"/>
    </source>
</evidence>
<evidence type="ECO:0000259" key="8">
    <source>
        <dbReference type="PROSITE" id="PS50110"/>
    </source>
</evidence>
<dbReference type="InterPro" id="IPR011006">
    <property type="entry name" value="CheY-like_superfamily"/>
</dbReference>
<accession>A0AAV0Z7I3</accession>
<name>A0AAV0Z7I3_VICFA</name>
<evidence type="ECO:0000256" key="3">
    <source>
        <dbReference type="ARBA" id="ARBA00023015"/>
    </source>
</evidence>
<comment type="caution">
    <text evidence="6">Lacks conserved residue(s) required for the propagation of feature annotation.</text>
</comment>
<gene>
    <name evidence="9" type="ORF">VFH_I141080</name>
</gene>
<evidence type="ECO:0000256" key="6">
    <source>
        <dbReference type="PROSITE-ProRule" id="PRU00169"/>
    </source>
</evidence>
<feature type="compositionally biased region" description="Basic and acidic residues" evidence="7">
    <location>
        <begin position="448"/>
        <end position="464"/>
    </location>
</feature>
<reference evidence="9 10" key="1">
    <citation type="submission" date="2023-01" db="EMBL/GenBank/DDBJ databases">
        <authorList>
            <person name="Kreplak J."/>
        </authorList>
    </citation>
    <scope>NUCLEOTIDE SEQUENCE [LARGE SCALE GENOMIC DNA]</scope>
</reference>
<dbReference type="SMART" id="SM00448">
    <property type="entry name" value="REC"/>
    <property type="match status" value="1"/>
</dbReference>
<dbReference type="InterPro" id="IPR045279">
    <property type="entry name" value="ARR-like"/>
</dbReference>
<protein>
    <recommendedName>
        <fullName evidence="8">Response regulatory domain-containing protein</fullName>
    </recommendedName>
</protein>
<feature type="domain" description="Response regulatory" evidence="8">
    <location>
        <begin position="9"/>
        <end position="124"/>
    </location>
</feature>
<dbReference type="SUPFAM" id="SSF52172">
    <property type="entry name" value="CheY-like"/>
    <property type="match status" value="1"/>
</dbReference>
<dbReference type="FunFam" id="1.10.10.60:FF:000007">
    <property type="entry name" value="Two-component response regulator"/>
    <property type="match status" value="1"/>
</dbReference>
<evidence type="ECO:0000313" key="9">
    <source>
        <dbReference type="EMBL" id="CAI8594431.1"/>
    </source>
</evidence>
<dbReference type="Gene3D" id="3.40.50.2300">
    <property type="match status" value="1"/>
</dbReference>
<dbReference type="PANTHER" id="PTHR43874:SF19">
    <property type="entry name" value="RESPONSE REGULATOR 23-RELATED"/>
    <property type="match status" value="1"/>
</dbReference>
<dbReference type="EMBL" id="OX451735">
    <property type="protein sequence ID" value="CAI8594431.1"/>
    <property type="molecule type" value="Genomic_DNA"/>
</dbReference>
<dbReference type="Gene3D" id="1.10.10.60">
    <property type="entry name" value="Homeodomain-like"/>
    <property type="match status" value="1"/>
</dbReference>
<evidence type="ECO:0000256" key="4">
    <source>
        <dbReference type="ARBA" id="ARBA00023163"/>
    </source>
</evidence>
<keyword evidence="5" id="KW-0539">Nucleus</keyword>
<feature type="region of interest" description="Disordered" evidence="7">
    <location>
        <begin position="144"/>
        <end position="164"/>
    </location>
</feature>
<evidence type="ECO:0000256" key="1">
    <source>
        <dbReference type="ARBA" id="ARBA00004123"/>
    </source>
</evidence>
<keyword evidence="10" id="KW-1185">Reference proteome</keyword>
<dbReference type="InterPro" id="IPR009057">
    <property type="entry name" value="Homeodomain-like_sf"/>
</dbReference>
<dbReference type="InterPro" id="IPR006447">
    <property type="entry name" value="Myb_dom_plants"/>
</dbReference>